<dbReference type="GO" id="GO:0005524">
    <property type="term" value="F:ATP binding"/>
    <property type="evidence" value="ECO:0007669"/>
    <property type="project" value="UniProtKB-KW"/>
</dbReference>
<dbReference type="SMART" id="SM00220">
    <property type="entry name" value="S_TKc"/>
    <property type="match status" value="1"/>
</dbReference>
<organism evidence="5 6">
    <name type="scientific">Tritrichomonas foetus</name>
    <dbReference type="NCBI Taxonomy" id="1144522"/>
    <lineage>
        <taxon>Eukaryota</taxon>
        <taxon>Metamonada</taxon>
        <taxon>Parabasalia</taxon>
        <taxon>Tritrichomonadida</taxon>
        <taxon>Tritrichomonadidae</taxon>
        <taxon>Tritrichomonas</taxon>
    </lineage>
</organism>
<dbReference type="PANTHER" id="PTHR24346">
    <property type="entry name" value="MAP/MICROTUBULE AFFINITY-REGULATING KINASE"/>
    <property type="match status" value="1"/>
</dbReference>
<feature type="region of interest" description="Disordered" evidence="3">
    <location>
        <begin position="162"/>
        <end position="255"/>
    </location>
</feature>
<dbReference type="AlphaFoldDB" id="A0A1J4KE63"/>
<evidence type="ECO:0000256" key="1">
    <source>
        <dbReference type="ARBA" id="ARBA00022741"/>
    </source>
</evidence>
<protein>
    <recommendedName>
        <fullName evidence="4">Protein kinase domain-containing protein</fullName>
    </recommendedName>
</protein>
<dbReference type="RefSeq" id="XP_068362336.1">
    <property type="nucleotide sequence ID" value="XM_068502327.1"/>
</dbReference>
<feature type="region of interest" description="Disordered" evidence="3">
    <location>
        <begin position="458"/>
        <end position="480"/>
    </location>
</feature>
<dbReference type="InterPro" id="IPR011009">
    <property type="entry name" value="Kinase-like_dom_sf"/>
</dbReference>
<dbReference type="GeneID" id="94837031"/>
<keyword evidence="1" id="KW-0547">Nucleotide-binding</keyword>
<evidence type="ECO:0000259" key="4">
    <source>
        <dbReference type="PROSITE" id="PS50011"/>
    </source>
</evidence>
<dbReference type="PANTHER" id="PTHR24346:SF30">
    <property type="entry name" value="MATERNAL EMBRYONIC LEUCINE ZIPPER KINASE"/>
    <property type="match status" value="1"/>
</dbReference>
<feature type="domain" description="Protein kinase" evidence="4">
    <location>
        <begin position="9"/>
        <end position="357"/>
    </location>
</feature>
<keyword evidence="2" id="KW-0067">ATP-binding</keyword>
<evidence type="ECO:0000313" key="5">
    <source>
        <dbReference type="EMBL" id="OHT09200.1"/>
    </source>
</evidence>
<proteinExistence type="predicted"/>
<dbReference type="GO" id="GO:0035556">
    <property type="term" value="P:intracellular signal transduction"/>
    <property type="evidence" value="ECO:0007669"/>
    <property type="project" value="TreeGrafter"/>
</dbReference>
<dbReference type="VEuPathDB" id="TrichDB:TRFO_22040"/>
<dbReference type="OrthoDB" id="248923at2759"/>
<dbReference type="Pfam" id="PF00069">
    <property type="entry name" value="Pkinase"/>
    <property type="match status" value="2"/>
</dbReference>
<dbReference type="GO" id="GO:0005737">
    <property type="term" value="C:cytoplasm"/>
    <property type="evidence" value="ECO:0007669"/>
    <property type="project" value="TreeGrafter"/>
</dbReference>
<dbReference type="EMBL" id="MLAK01000646">
    <property type="protein sequence ID" value="OHT09200.1"/>
    <property type="molecule type" value="Genomic_DNA"/>
</dbReference>
<dbReference type="SUPFAM" id="SSF56112">
    <property type="entry name" value="Protein kinase-like (PK-like)"/>
    <property type="match status" value="1"/>
</dbReference>
<name>A0A1J4KE63_9EUKA</name>
<sequence>MSQIIHQSYRIKEKIGKGRYGSVFVADSVQYHCEFCLKVITSTTEERDLAQYLFKQEAETLRKVGHQNVVRLYDYFEENGNFYILMELCPGMNMMQRIEKFGSIEKNELVIIFRQLLDAMKYFHMLNIVHRDIKPANIAFDSINRPKILDWGYSTTIRSKNSTNHYNNAQNNNSQKNHSQSNYSQNNNSQNNNFQNNHSQNNNFQNNHSQNNNFQNNHSQNNNSQKNHSQNNHSQINHSLNNNAQNSNSQNDSKHSQIDDCELLNTFCGSIPFIAPECLLRIPYDGKKSDIWSMGVTLFVAAFGYEPWNNSRDNLLNAKMAFPENADPILVDLIKKMVCVNPSQRISAADALNHPFFESCFLPTINGEFHQMVTYSHSLGHFLKYGKKNALHQLTLKMNQKPSSRSVIPGLNYTNYLNGNINLQLKSELSSPQFSHLPNIYHHADAMKIQFINQLTNNESNNNELNNNESNNNQLSKNQV</sequence>
<dbReference type="PROSITE" id="PS50011">
    <property type="entry name" value="PROTEIN_KINASE_DOM"/>
    <property type="match status" value="1"/>
</dbReference>
<dbReference type="InterPro" id="IPR000719">
    <property type="entry name" value="Prot_kinase_dom"/>
</dbReference>
<gene>
    <name evidence="5" type="ORF">TRFO_22040</name>
</gene>
<evidence type="ECO:0000256" key="3">
    <source>
        <dbReference type="SAM" id="MobiDB-lite"/>
    </source>
</evidence>
<comment type="caution">
    <text evidence="5">The sequence shown here is derived from an EMBL/GenBank/DDBJ whole genome shotgun (WGS) entry which is preliminary data.</text>
</comment>
<feature type="compositionally biased region" description="Low complexity" evidence="3">
    <location>
        <begin position="162"/>
        <end position="251"/>
    </location>
</feature>
<keyword evidence="6" id="KW-1185">Reference proteome</keyword>
<evidence type="ECO:0000313" key="6">
    <source>
        <dbReference type="Proteomes" id="UP000179807"/>
    </source>
</evidence>
<accession>A0A1J4KE63</accession>
<dbReference type="Gene3D" id="1.10.510.10">
    <property type="entry name" value="Transferase(Phosphotransferase) domain 1"/>
    <property type="match status" value="2"/>
</dbReference>
<evidence type="ECO:0000256" key="2">
    <source>
        <dbReference type="ARBA" id="ARBA00022840"/>
    </source>
</evidence>
<dbReference type="GO" id="GO:0004674">
    <property type="term" value="F:protein serine/threonine kinase activity"/>
    <property type="evidence" value="ECO:0007669"/>
    <property type="project" value="TreeGrafter"/>
</dbReference>
<reference evidence="5" key="1">
    <citation type="submission" date="2016-10" db="EMBL/GenBank/DDBJ databases">
        <authorList>
            <person name="Benchimol M."/>
            <person name="Almeida L.G."/>
            <person name="Vasconcelos A.T."/>
            <person name="Perreira-Neves A."/>
            <person name="Rosa I.A."/>
            <person name="Tasca T."/>
            <person name="Bogo M.R."/>
            <person name="de Souza W."/>
        </authorList>
    </citation>
    <scope>NUCLEOTIDE SEQUENCE [LARGE SCALE GENOMIC DNA]</scope>
    <source>
        <strain evidence="5">K</strain>
    </source>
</reference>
<dbReference type="Proteomes" id="UP000179807">
    <property type="component" value="Unassembled WGS sequence"/>
</dbReference>